<gene>
    <name evidence="1" type="ORF">COLO4_31889</name>
</gene>
<dbReference type="AlphaFoldDB" id="A0A1R3H2Y9"/>
<organism evidence="1 2">
    <name type="scientific">Corchorus olitorius</name>
    <dbReference type="NCBI Taxonomy" id="93759"/>
    <lineage>
        <taxon>Eukaryota</taxon>
        <taxon>Viridiplantae</taxon>
        <taxon>Streptophyta</taxon>
        <taxon>Embryophyta</taxon>
        <taxon>Tracheophyta</taxon>
        <taxon>Spermatophyta</taxon>
        <taxon>Magnoliopsida</taxon>
        <taxon>eudicotyledons</taxon>
        <taxon>Gunneridae</taxon>
        <taxon>Pentapetalae</taxon>
        <taxon>rosids</taxon>
        <taxon>malvids</taxon>
        <taxon>Malvales</taxon>
        <taxon>Malvaceae</taxon>
        <taxon>Grewioideae</taxon>
        <taxon>Apeibeae</taxon>
        <taxon>Corchorus</taxon>
    </lineage>
</organism>
<dbReference type="Gene3D" id="3.10.450.50">
    <property type="match status" value="1"/>
</dbReference>
<comment type="caution">
    <text evidence="1">The sequence shown here is derived from an EMBL/GenBank/DDBJ whole genome shotgun (WGS) entry which is preliminary data.</text>
</comment>
<proteinExistence type="predicted"/>
<dbReference type="PANTHER" id="PTHR33698">
    <property type="entry name" value="NUCLEAR TRANSPORT FACTOR 2 (NTF2)-LIKE PROTEIN"/>
    <property type="match status" value="1"/>
</dbReference>
<reference evidence="2" key="1">
    <citation type="submission" date="2013-09" db="EMBL/GenBank/DDBJ databases">
        <title>Corchorus olitorius genome sequencing.</title>
        <authorList>
            <person name="Alam M."/>
            <person name="Haque M.S."/>
            <person name="Islam M.S."/>
            <person name="Emdad E.M."/>
            <person name="Islam M.M."/>
            <person name="Ahmed B."/>
            <person name="Halim A."/>
            <person name="Hossen Q.M.M."/>
            <person name="Hossain M.Z."/>
            <person name="Ahmed R."/>
            <person name="Khan M.M."/>
            <person name="Islam R."/>
            <person name="Rashid M.M."/>
            <person name="Khan S.A."/>
            <person name="Rahman M.S."/>
            <person name="Alam M."/>
            <person name="Yahiya A.S."/>
            <person name="Khan M.S."/>
            <person name="Azam M.S."/>
            <person name="Haque T."/>
            <person name="Lashkar M.Z.H."/>
            <person name="Akhand A.I."/>
            <person name="Morshed G."/>
            <person name="Roy S."/>
            <person name="Uddin K.S."/>
            <person name="Rabeya T."/>
            <person name="Hossain A.S."/>
            <person name="Chowdhury A."/>
            <person name="Snigdha A.R."/>
            <person name="Mortoza M.S."/>
            <person name="Matin S.A."/>
            <person name="Hoque S.M.E."/>
            <person name="Islam M.K."/>
            <person name="Roy D.K."/>
            <person name="Haider R."/>
            <person name="Moosa M.M."/>
            <person name="Elias S.M."/>
            <person name="Hasan A.M."/>
            <person name="Jahan S."/>
            <person name="Shafiuddin M."/>
            <person name="Mahmood N."/>
            <person name="Shommy N.S."/>
        </authorList>
    </citation>
    <scope>NUCLEOTIDE SEQUENCE [LARGE SCALE GENOMIC DNA]</scope>
    <source>
        <strain evidence="2">cv. O-4</strain>
    </source>
</reference>
<dbReference type="STRING" id="93759.A0A1R3H2Y9"/>
<protein>
    <recommendedName>
        <fullName evidence="3">SnoaL-like domain-containing protein</fullName>
    </recommendedName>
</protein>
<dbReference type="Proteomes" id="UP000187203">
    <property type="component" value="Unassembled WGS sequence"/>
</dbReference>
<dbReference type="PANTHER" id="PTHR33698:SF6">
    <property type="entry name" value="TRANSMEMBRANE PROTEIN"/>
    <property type="match status" value="1"/>
</dbReference>
<dbReference type="SUPFAM" id="SSF54427">
    <property type="entry name" value="NTF2-like"/>
    <property type="match status" value="1"/>
</dbReference>
<accession>A0A1R3H2Y9</accession>
<dbReference type="OrthoDB" id="753811at2759"/>
<keyword evidence="2" id="KW-1185">Reference proteome</keyword>
<sequence>MSSVLCFPSPAYHQPMKTTSKPHLLISQSRNQHKPSLHKRLVGGITCFSSNFQSPNVKKSLNIHHPSGQRGVYVVPLNSKINNSSGSEDDEADSGALETVLKLYSAIKNQNIREVSDIIDDECKCICNFFSCFHPLQGKKQVLEFFASLIKYLGDHVEFVVQPTLQDGMIVGIHWRLEWNKAHIMPLGKGFSLYTCHVYHGRVVIRNVEMFMEPLLHIEPFRLKLIGLLTTIIHKISCGISSRAWKKKALLALFFIIIIIPLTKLY</sequence>
<name>A0A1R3H2Y9_9ROSI</name>
<evidence type="ECO:0000313" key="1">
    <source>
        <dbReference type="EMBL" id="OMO64704.1"/>
    </source>
</evidence>
<evidence type="ECO:0000313" key="2">
    <source>
        <dbReference type="Proteomes" id="UP000187203"/>
    </source>
</evidence>
<evidence type="ECO:0008006" key="3">
    <source>
        <dbReference type="Google" id="ProtNLM"/>
    </source>
</evidence>
<dbReference type="InterPro" id="IPR032710">
    <property type="entry name" value="NTF2-like_dom_sf"/>
</dbReference>
<dbReference type="EMBL" id="AWUE01020882">
    <property type="protein sequence ID" value="OMO64704.1"/>
    <property type="molecule type" value="Genomic_DNA"/>
</dbReference>